<evidence type="ECO:0000313" key="2">
    <source>
        <dbReference type="RefSeq" id="XP_016489546.1"/>
    </source>
</evidence>
<feature type="domain" description="Aminotransferase-like plant mobile" evidence="1">
    <location>
        <begin position="1"/>
        <end position="139"/>
    </location>
</feature>
<dbReference type="AlphaFoldDB" id="A0A1S4BKY5"/>
<sequence length="158" mass="18256">MIERWKPEMHMFHLPIDEATITLEDMEVFFELSVDGLPIAYPHAFRDYMGLHYLHILQQLTGFQPAEETALSGASCLHLTPIRHHLEEIDAEITDDSPPEVIEWHTRLMLLLMFGGLLFPNTLGNLVNLRFLHHLEKYHEVVVVGEDGFPSKVVLRHP</sequence>
<accession>A0A1S4BKY5</accession>
<dbReference type="InterPro" id="IPR019557">
    <property type="entry name" value="AminoTfrase-like_pln_mobile"/>
</dbReference>
<name>A0A1S4BKY5_TOBAC</name>
<dbReference type="PaxDb" id="4097-A0A1S4BKY5"/>
<dbReference type="OrthoDB" id="1433768at2759"/>
<dbReference type="PANTHER" id="PTHR46033">
    <property type="entry name" value="PROTEIN MAIN-LIKE 2"/>
    <property type="match status" value="1"/>
</dbReference>
<dbReference type="Pfam" id="PF10536">
    <property type="entry name" value="PMD"/>
    <property type="match status" value="1"/>
</dbReference>
<organism evidence="2">
    <name type="scientific">Nicotiana tabacum</name>
    <name type="common">Common tobacco</name>
    <dbReference type="NCBI Taxonomy" id="4097"/>
    <lineage>
        <taxon>Eukaryota</taxon>
        <taxon>Viridiplantae</taxon>
        <taxon>Streptophyta</taxon>
        <taxon>Embryophyta</taxon>
        <taxon>Tracheophyta</taxon>
        <taxon>Spermatophyta</taxon>
        <taxon>Magnoliopsida</taxon>
        <taxon>eudicotyledons</taxon>
        <taxon>Gunneridae</taxon>
        <taxon>Pentapetalae</taxon>
        <taxon>asterids</taxon>
        <taxon>lamiids</taxon>
        <taxon>Solanales</taxon>
        <taxon>Solanaceae</taxon>
        <taxon>Nicotianoideae</taxon>
        <taxon>Nicotianeae</taxon>
        <taxon>Nicotiana</taxon>
    </lineage>
</organism>
<reference evidence="2" key="1">
    <citation type="submission" date="2025-08" db="UniProtKB">
        <authorList>
            <consortium name="RefSeq"/>
        </authorList>
    </citation>
    <scope>IDENTIFICATION</scope>
</reference>
<dbReference type="GO" id="GO:0010073">
    <property type="term" value="P:meristem maintenance"/>
    <property type="evidence" value="ECO:0007669"/>
    <property type="project" value="InterPro"/>
</dbReference>
<evidence type="ECO:0000259" key="1">
    <source>
        <dbReference type="Pfam" id="PF10536"/>
    </source>
</evidence>
<proteinExistence type="predicted"/>
<dbReference type="PANTHER" id="PTHR46033:SF8">
    <property type="entry name" value="PROTEIN MAINTENANCE OF MERISTEMS-LIKE"/>
    <property type="match status" value="1"/>
</dbReference>
<dbReference type="KEGG" id="nta:107809427"/>
<protein>
    <submittedName>
        <fullName evidence="2">Serine/threonine-protein phosphatase 7 long form homolog</fullName>
    </submittedName>
</protein>
<dbReference type="InterPro" id="IPR044824">
    <property type="entry name" value="MAIN-like"/>
</dbReference>
<gene>
    <name evidence="2" type="primary">LOC107809427</name>
</gene>
<dbReference type="RefSeq" id="XP_016489546.1">
    <property type="nucleotide sequence ID" value="XM_016634060.1"/>
</dbReference>